<dbReference type="RefSeq" id="WP_004870942.1">
    <property type="nucleotide sequence ID" value="NZ_CP005986.1"/>
</dbReference>
<comment type="similarity">
    <text evidence="1">Belongs to the membrane fusion protein (MFP) (TC 8.A.1) family.</text>
</comment>
<dbReference type="InterPro" id="IPR006143">
    <property type="entry name" value="RND_pump_MFP"/>
</dbReference>
<dbReference type="PANTHER" id="PTHR30469">
    <property type="entry name" value="MULTIDRUG RESISTANCE PROTEIN MDTA"/>
    <property type="match status" value="1"/>
</dbReference>
<dbReference type="Gene3D" id="2.40.30.170">
    <property type="match status" value="1"/>
</dbReference>
<dbReference type="GO" id="GO:0015562">
    <property type="term" value="F:efflux transmembrane transporter activity"/>
    <property type="evidence" value="ECO:0007669"/>
    <property type="project" value="TreeGrafter"/>
</dbReference>
<dbReference type="EMBL" id="CP005986">
    <property type="protein sequence ID" value="AIA54616.1"/>
    <property type="molecule type" value="Genomic_DNA"/>
</dbReference>
<dbReference type="Proteomes" id="UP000005522">
    <property type="component" value="Chromosome"/>
</dbReference>
<gene>
    <name evidence="2" type="ORF">Acaty_c0738</name>
</gene>
<proteinExistence type="inferred from homology"/>
<sequence length="330" mass="35200">MFMTDARPGIRKFCLLLLITFWVRPAWAVPVTLATVQKSNWSRTIPVMGQVESVGMVTLTAPMTGRITGPFPPTGTIAAGTVIAHVDAPGLQARLRAAEAQVEYARTALRRDEQLLKDGVVARATVEASRATYEQALGNARALRAVAVDQALTAPFTGNIRYLIAPGTVVAAGTPIASISGRAQPWVEALVPPELVFRLHPGEPAALRAHRWHGIGKIHSIGSSARQSGLVSVILHLPPHAPVLPGEWLSIQLQTSERPVLRVPAAAVVMHGAKPLVYLDKNGRAQGVSVRVLGVEHGVAYLSGALRPGEQVVVSGSTRLRAHSPLETRE</sequence>
<dbReference type="SUPFAM" id="SSF111369">
    <property type="entry name" value="HlyD-like secretion proteins"/>
    <property type="match status" value="1"/>
</dbReference>
<organism evidence="2 3">
    <name type="scientific">Acidithiobacillus caldus (strain ATCC 51756 / DSM 8584 / KU)</name>
    <dbReference type="NCBI Taxonomy" id="637389"/>
    <lineage>
        <taxon>Bacteria</taxon>
        <taxon>Pseudomonadati</taxon>
        <taxon>Pseudomonadota</taxon>
        <taxon>Acidithiobacillia</taxon>
        <taxon>Acidithiobacillales</taxon>
        <taxon>Acidithiobacillaceae</taxon>
        <taxon>Acidithiobacillus</taxon>
    </lineage>
</organism>
<dbReference type="eggNOG" id="COG0845">
    <property type="taxonomic scope" value="Bacteria"/>
</dbReference>
<dbReference type="NCBIfam" id="TIGR01730">
    <property type="entry name" value="RND_mfp"/>
    <property type="match status" value="1"/>
</dbReference>
<accession>A0A059ZXA8</accession>
<reference evidence="2 3" key="1">
    <citation type="journal article" date="2009" name="J. Bacteriol.">
        <title>Draft genome sequence of the extremely acidophilic bacterium Acidithiobacillus caldus ATCC 51756 reveals metabolic versatility in the genus Acidithiobacillus.</title>
        <authorList>
            <person name="Valdes J."/>
            <person name="Quatrini R."/>
            <person name="Hallberg K."/>
            <person name="Dopson M."/>
            <person name="Valenzuela P.D."/>
            <person name="Holmes D.S."/>
        </authorList>
    </citation>
    <scope>NUCLEOTIDE SEQUENCE [LARGE SCALE GENOMIC DNA]</scope>
    <source>
        <strain evidence="3">ATCC 51756 / DSM 8584 / KU</strain>
    </source>
</reference>
<dbReference type="GO" id="GO:1990281">
    <property type="term" value="C:efflux pump complex"/>
    <property type="evidence" value="ECO:0007669"/>
    <property type="project" value="TreeGrafter"/>
</dbReference>
<protein>
    <submittedName>
        <fullName evidence="2">Putative RND efflux membrane fusion protein</fullName>
    </submittedName>
</protein>
<dbReference type="Gene3D" id="2.40.50.100">
    <property type="match status" value="1"/>
</dbReference>
<evidence type="ECO:0000313" key="3">
    <source>
        <dbReference type="Proteomes" id="UP000005522"/>
    </source>
</evidence>
<dbReference type="Gene3D" id="2.40.420.20">
    <property type="match status" value="1"/>
</dbReference>
<dbReference type="Gene3D" id="1.10.287.470">
    <property type="entry name" value="Helix hairpin bin"/>
    <property type="match status" value="1"/>
</dbReference>
<evidence type="ECO:0000313" key="2">
    <source>
        <dbReference type="EMBL" id="AIA54616.1"/>
    </source>
</evidence>
<dbReference type="KEGG" id="acz:Acaty_c0738"/>
<name>A0A059ZXA8_ACICK</name>
<dbReference type="PANTHER" id="PTHR30469:SF15">
    <property type="entry name" value="HLYD FAMILY OF SECRETION PROTEINS"/>
    <property type="match status" value="1"/>
</dbReference>
<dbReference type="AlphaFoldDB" id="A0A059ZXA8"/>
<dbReference type="HOGENOM" id="CLU_825449_0_0_6"/>
<evidence type="ECO:0000256" key="1">
    <source>
        <dbReference type="ARBA" id="ARBA00009477"/>
    </source>
</evidence>